<dbReference type="OrthoDB" id="2588098at2759"/>
<dbReference type="CDD" id="cd09917">
    <property type="entry name" value="F-box_SF"/>
    <property type="match status" value="1"/>
</dbReference>
<protein>
    <recommendedName>
        <fullName evidence="1">F-box domain-containing protein</fullName>
    </recommendedName>
</protein>
<comment type="caution">
    <text evidence="2">The sequence shown here is derived from an EMBL/GenBank/DDBJ whole genome shotgun (WGS) entry which is preliminary data.</text>
</comment>
<evidence type="ECO:0000259" key="1">
    <source>
        <dbReference type="PROSITE" id="PS50181"/>
    </source>
</evidence>
<feature type="domain" description="F-box" evidence="1">
    <location>
        <begin position="92"/>
        <end position="140"/>
    </location>
</feature>
<organism evidence="2 3">
    <name type="scientific">Ajellomyces capsulatus</name>
    <name type="common">Darling's disease fungus</name>
    <name type="synonym">Histoplasma capsulatum</name>
    <dbReference type="NCBI Taxonomy" id="5037"/>
    <lineage>
        <taxon>Eukaryota</taxon>
        <taxon>Fungi</taxon>
        <taxon>Dikarya</taxon>
        <taxon>Ascomycota</taxon>
        <taxon>Pezizomycotina</taxon>
        <taxon>Eurotiomycetes</taxon>
        <taxon>Eurotiomycetidae</taxon>
        <taxon>Onygenales</taxon>
        <taxon>Ajellomycetaceae</taxon>
        <taxon>Histoplasma</taxon>
    </lineage>
</organism>
<dbReference type="SUPFAM" id="SSF81383">
    <property type="entry name" value="F-box domain"/>
    <property type="match status" value="1"/>
</dbReference>
<dbReference type="PROSITE" id="PS50181">
    <property type="entry name" value="FBOX"/>
    <property type="match status" value="1"/>
</dbReference>
<dbReference type="AlphaFoldDB" id="A0A8H7YIJ5"/>
<dbReference type="InterPro" id="IPR001810">
    <property type="entry name" value="F-box_dom"/>
</dbReference>
<proteinExistence type="predicted"/>
<name>A0A8H7YIJ5_AJECA</name>
<dbReference type="InterPro" id="IPR036047">
    <property type="entry name" value="F-box-like_dom_sf"/>
</dbReference>
<evidence type="ECO:0000313" key="3">
    <source>
        <dbReference type="Proteomes" id="UP000670092"/>
    </source>
</evidence>
<gene>
    <name evidence="2" type="ORF">I7I52_07383</name>
</gene>
<accession>A0A8H7YIJ5</accession>
<evidence type="ECO:0000313" key="2">
    <source>
        <dbReference type="EMBL" id="KAG5290382.1"/>
    </source>
</evidence>
<dbReference type="VEuPathDB" id="FungiDB:I7I52_07383"/>
<reference evidence="2 3" key="1">
    <citation type="submission" date="2021-01" db="EMBL/GenBank/DDBJ databases">
        <title>Chromosome-level genome assembly of a human fungal pathogen reveals clustering of transcriptionally co-regulated genes.</title>
        <authorList>
            <person name="Voorhies M."/>
            <person name="Cohen S."/>
            <person name="Shea T.P."/>
            <person name="Petrus S."/>
            <person name="Munoz J.F."/>
            <person name="Poplawski S."/>
            <person name="Goldman W.E."/>
            <person name="Michael T."/>
            <person name="Cuomo C.A."/>
            <person name="Sil A."/>
            <person name="Beyhan S."/>
        </authorList>
    </citation>
    <scope>NUCLEOTIDE SEQUENCE [LARGE SCALE GENOMIC DNA]</scope>
    <source>
        <strain evidence="2 3">G184AR</strain>
    </source>
</reference>
<dbReference type="Proteomes" id="UP000670092">
    <property type="component" value="Unassembled WGS sequence"/>
</dbReference>
<sequence>MGQDFHLIAPRRREKRSWGCRPCEDLFNGSASSLVSLFARPIIPQSRDGENSHRTVLPKPGKTIPQKRRLEPAHLPVNMPSSRALTCTTKSRSILIQLPTEIHYHILDFLDLEDVFLLGLSCRSLWTLVRPLIAKHFSGYLGVWAGIPVICVGDSIEHGGNTQYPDGMLSPDELKELDEGLEFEELEIELGGDLAEELADKPVSLYRMADARYTSITTVTTSFPHDLFRLALDLQYGHPSPVDIVQVAHPEPQSYYPCSEEWVLRNLTTHEFVRPSAVALDQKHVQGPFIDILGYGEVILYKTCWSTSDYSLIRGKEMHRGAWAGHALDIVPATHLSGDTSWKDISDKIAQEISEIWGEVYGENWKTDLVTERRRC</sequence>
<dbReference type="EMBL" id="JAEVHI010000005">
    <property type="protein sequence ID" value="KAG5290382.1"/>
    <property type="molecule type" value="Genomic_DNA"/>
</dbReference>